<evidence type="ECO:0008006" key="3">
    <source>
        <dbReference type="Google" id="ProtNLM"/>
    </source>
</evidence>
<dbReference type="PROSITE" id="PS51257">
    <property type="entry name" value="PROKAR_LIPOPROTEIN"/>
    <property type="match status" value="1"/>
</dbReference>
<evidence type="ECO:0000313" key="2">
    <source>
        <dbReference type="Proteomes" id="UP001209107"/>
    </source>
</evidence>
<dbReference type="RefSeq" id="WP_265143175.1">
    <property type="nucleotide sequence ID" value="NZ_JAPCHZ010000001.1"/>
</dbReference>
<dbReference type="Proteomes" id="UP001209107">
    <property type="component" value="Unassembled WGS sequence"/>
</dbReference>
<gene>
    <name evidence="1" type="ORF">OK344_01800</name>
</gene>
<keyword evidence="2" id="KW-1185">Reference proteome</keyword>
<comment type="caution">
    <text evidence="1">The sequence shown here is derived from an EMBL/GenBank/DDBJ whole genome shotgun (WGS) entry which is preliminary data.</text>
</comment>
<dbReference type="EMBL" id="JAPCHZ010000001">
    <property type="protein sequence ID" value="MCW4450941.1"/>
    <property type="molecule type" value="Genomic_DNA"/>
</dbReference>
<evidence type="ECO:0000313" key="1">
    <source>
        <dbReference type="EMBL" id="MCW4450941.1"/>
    </source>
</evidence>
<protein>
    <recommendedName>
        <fullName evidence="3">DUF4136 domain-containing protein</fullName>
    </recommendedName>
</protein>
<name>A0ABT3JJQ6_9FLAO</name>
<reference evidence="1 2" key="1">
    <citation type="submission" date="2022-10" db="EMBL/GenBank/DDBJ databases">
        <title>Kaistella sp. BT-6-1-3.</title>
        <authorList>
            <person name="Ai J."/>
            <person name="Deng Z."/>
        </authorList>
    </citation>
    <scope>NUCLEOTIDE SEQUENCE [LARGE SCALE GENOMIC DNA]</scope>
    <source>
        <strain evidence="1 2">BT6-1-3</strain>
    </source>
</reference>
<accession>A0ABT3JJQ6</accession>
<proteinExistence type="predicted"/>
<sequence length="145" mass="16803">MKRFIAFFVLLALASCTTQKKYTDFDYSYSRSGGLSPIYENLWIKGNNAHYSFEGQGKNIKKDFTLSKEELNKIRNVLEQNNFRMIQEDYKKLYDYISTSIVVKKGSQSASKSDASYIMEADKTRWENVANTFRQLIDSKTAEAK</sequence>
<organism evidence="1 2">
    <name type="scientific">Kaistella yananensis</name>
    <dbReference type="NCBI Taxonomy" id="2989820"/>
    <lineage>
        <taxon>Bacteria</taxon>
        <taxon>Pseudomonadati</taxon>
        <taxon>Bacteroidota</taxon>
        <taxon>Flavobacteriia</taxon>
        <taxon>Flavobacteriales</taxon>
        <taxon>Weeksellaceae</taxon>
        <taxon>Chryseobacterium group</taxon>
        <taxon>Kaistella</taxon>
    </lineage>
</organism>